<keyword evidence="7" id="KW-0067">ATP-binding</keyword>
<keyword evidence="6" id="KW-0418">Kinase</keyword>
<dbReference type="GO" id="GO:0016020">
    <property type="term" value="C:membrane"/>
    <property type="evidence" value="ECO:0007669"/>
    <property type="project" value="InterPro"/>
</dbReference>
<dbReference type="EMBL" id="VTAV01000003">
    <property type="protein sequence ID" value="TYR36853.1"/>
    <property type="molecule type" value="Genomic_DNA"/>
</dbReference>
<dbReference type="GO" id="GO:0046983">
    <property type="term" value="F:protein dimerization activity"/>
    <property type="evidence" value="ECO:0007669"/>
    <property type="project" value="InterPro"/>
</dbReference>
<comment type="catalytic activity">
    <reaction evidence="1">
        <text>ATP + protein L-histidine = ADP + protein N-phospho-L-histidine.</text>
        <dbReference type="EC" id="2.7.13.3"/>
    </reaction>
</comment>
<evidence type="ECO:0000256" key="6">
    <source>
        <dbReference type="ARBA" id="ARBA00022777"/>
    </source>
</evidence>
<dbReference type="EC" id="2.7.13.3" evidence="2"/>
<evidence type="ECO:0000313" key="11">
    <source>
        <dbReference type="EMBL" id="TYR36853.1"/>
    </source>
</evidence>
<feature type="transmembrane region" description="Helical" evidence="9">
    <location>
        <begin position="755"/>
        <end position="773"/>
    </location>
</feature>
<keyword evidence="12" id="KW-1185">Reference proteome</keyword>
<accession>A0A5D4H9E9</accession>
<dbReference type="CDD" id="cd16917">
    <property type="entry name" value="HATPase_UhpB-NarQ-NarX-like"/>
    <property type="match status" value="1"/>
</dbReference>
<dbReference type="Pfam" id="PF07730">
    <property type="entry name" value="HisKA_3"/>
    <property type="match status" value="1"/>
</dbReference>
<sequence length="986" mass="113307">MNQIASYSKHILLSLCLLLCVLTAVHAELPYRHVQVLKGIDDHHVMFTVAEKDPFGSIWLVSGGELYRYDGVHVVPFAKLYEGKLPFDEVQTIAIDPWGRIWLNTRNGILIFDLHTWRFCFNEHFAETLTEKKALAFCQTGEDFFVATESGEVWQIDRYRKTLLFSFNVDKRRGRHTVGNLFTADDDRIWLAVSRNLYGYDRHQGKHQVAHIPSKIEDCIEDLLPLKGGVLIRNYRDGYYIYDGEGFRLTSIRSEQEHDFTNWNHWGFVDGDRVMMFNRQGQYLELARDTTLSVLKKGYHRLAEHVLYKRLNAWRQFGDEWLLATDQGLYAVFPSSFSFDYVEYGTARGMFRQNNYYYFGGYGFLHRMPLQGSVTEYRKAPEKNYYAAHMQHKDTAYVALESGFLGRIIDGKLVTFQPVVSQQYAHKFSDLAYCLTPYKETTLLVGTSSGIWQYDVKTNQAMPLLDATGTFFSKGKRILSIRYLDGKLTYSTEDGYYVFDGNDNKKRYPEGQQQLMIYDHLKDRGFEYLATKGRGVVVLTDSGSRTISVQQGLGSNTVYQLFALDGALFAGTHRGLSIVTDNRIFNYRTNDGLPFEEFNHQAIFYDTLTHRLFMGGIGGYVFFNPKDLLKAATQKDAIPEPRIAALHVGLRGNRYKHYYAADALRDTIVLSEDALTFNMDFARPDFYRHGYDVLYKIDPLMDGFQQMASSGQITLVGLRPGEYKVHVRILPNNGGVEKTWTWLLVKQPAFVETQGFYALVLLSIAGLVTYIILQRAKRVKDEKTLRKQISRDLHDEVGGLLTGISMQADLLSMEKARDKQSGAASIGQYSREAVQMMDDIIWAIDSRNNGQDSLQERMEYLAFQMLEPKGIRVLFDCGTKTDRKIPQIVRQNTYLLFKEILHNIVKHAQAEWVSVSLLLDKRSMTMEVRNNGAKDTAHENKLRKGQGMRNMETRARQMNGTISVTQDDGVYTVQLKVNLRNIKWTI</sequence>
<evidence type="ECO:0000313" key="12">
    <source>
        <dbReference type="Proteomes" id="UP000322362"/>
    </source>
</evidence>
<protein>
    <recommendedName>
        <fullName evidence="2">histidine kinase</fullName>
        <ecNumber evidence="2">2.7.13.3</ecNumber>
    </recommendedName>
</protein>
<dbReference type="PANTHER" id="PTHR24421">
    <property type="entry name" value="NITRATE/NITRITE SENSOR PROTEIN NARX-RELATED"/>
    <property type="match status" value="1"/>
</dbReference>
<keyword evidence="9" id="KW-0812">Transmembrane</keyword>
<evidence type="ECO:0000256" key="5">
    <source>
        <dbReference type="ARBA" id="ARBA00022741"/>
    </source>
</evidence>
<evidence type="ECO:0000256" key="3">
    <source>
        <dbReference type="ARBA" id="ARBA00022553"/>
    </source>
</evidence>
<feature type="domain" description="Signal transduction histidine kinase subgroup 3 dimerisation and phosphoacceptor" evidence="10">
    <location>
        <begin position="786"/>
        <end position="842"/>
    </location>
</feature>
<keyword evidence="3" id="KW-0597">Phosphoprotein</keyword>
<dbReference type="InterPro" id="IPR011047">
    <property type="entry name" value="Quinoprotein_ADH-like_sf"/>
</dbReference>
<evidence type="ECO:0000256" key="8">
    <source>
        <dbReference type="ARBA" id="ARBA00023012"/>
    </source>
</evidence>
<dbReference type="InterPro" id="IPR050482">
    <property type="entry name" value="Sensor_HK_TwoCompSys"/>
</dbReference>
<evidence type="ECO:0000256" key="1">
    <source>
        <dbReference type="ARBA" id="ARBA00000085"/>
    </source>
</evidence>
<gene>
    <name evidence="11" type="ORF">FXV77_06645</name>
</gene>
<keyword evidence="4" id="KW-0808">Transferase</keyword>
<reference evidence="11 12" key="1">
    <citation type="submission" date="2019-08" db="EMBL/GenBank/DDBJ databases">
        <title>Phlebobacter frassis gen. nov. sp. nov., a new member of family Sphingobacteriaceae isolated from sand fly rearing media.</title>
        <authorList>
            <person name="Kakumanu M.L."/>
            <person name="Marayati B.F."/>
            <person name="Wada-Katsumata A."/>
            <person name="Wasserberg G."/>
            <person name="Schal C."/>
            <person name="Apperson C.S."/>
            <person name="Ponnusamy L."/>
        </authorList>
    </citation>
    <scope>NUCLEOTIDE SEQUENCE [LARGE SCALE GENOMIC DNA]</scope>
    <source>
        <strain evidence="11 12">SSI9</strain>
    </source>
</reference>
<name>A0A5D4H9E9_9SPHI</name>
<dbReference type="PANTHER" id="PTHR24421:SF10">
    <property type="entry name" value="NITRATE_NITRITE SENSOR PROTEIN NARQ"/>
    <property type="match status" value="1"/>
</dbReference>
<dbReference type="InterPro" id="IPR036890">
    <property type="entry name" value="HATPase_C_sf"/>
</dbReference>
<dbReference type="Proteomes" id="UP000322362">
    <property type="component" value="Unassembled WGS sequence"/>
</dbReference>
<dbReference type="Gene3D" id="2.130.10.10">
    <property type="entry name" value="YVTN repeat-like/Quinoprotein amine dehydrogenase"/>
    <property type="match status" value="2"/>
</dbReference>
<organism evidence="11 12">
    <name type="scientific">Sphingobacterium phlebotomi</name>
    <dbReference type="NCBI Taxonomy" id="2605433"/>
    <lineage>
        <taxon>Bacteria</taxon>
        <taxon>Pseudomonadati</taxon>
        <taxon>Bacteroidota</taxon>
        <taxon>Sphingobacteriia</taxon>
        <taxon>Sphingobacteriales</taxon>
        <taxon>Sphingobacteriaceae</taxon>
        <taxon>Sphingobacterium</taxon>
    </lineage>
</organism>
<dbReference type="InterPro" id="IPR015943">
    <property type="entry name" value="WD40/YVTN_repeat-like_dom_sf"/>
</dbReference>
<keyword evidence="9" id="KW-0472">Membrane</keyword>
<dbReference type="AlphaFoldDB" id="A0A5D4H9E9"/>
<evidence type="ECO:0000256" key="2">
    <source>
        <dbReference type="ARBA" id="ARBA00012438"/>
    </source>
</evidence>
<dbReference type="Gene3D" id="1.20.5.1930">
    <property type="match status" value="1"/>
</dbReference>
<dbReference type="SUPFAM" id="SSF63829">
    <property type="entry name" value="Calcium-dependent phosphotriesterase"/>
    <property type="match status" value="1"/>
</dbReference>
<evidence type="ECO:0000256" key="7">
    <source>
        <dbReference type="ARBA" id="ARBA00022840"/>
    </source>
</evidence>
<dbReference type="Gene3D" id="3.30.565.10">
    <property type="entry name" value="Histidine kinase-like ATPase, C-terminal domain"/>
    <property type="match status" value="1"/>
</dbReference>
<dbReference type="InterPro" id="IPR011712">
    <property type="entry name" value="Sig_transdc_His_kin_sub3_dim/P"/>
</dbReference>
<evidence type="ECO:0000256" key="9">
    <source>
        <dbReference type="SAM" id="Phobius"/>
    </source>
</evidence>
<dbReference type="SUPFAM" id="SSF55874">
    <property type="entry name" value="ATPase domain of HSP90 chaperone/DNA topoisomerase II/histidine kinase"/>
    <property type="match status" value="1"/>
</dbReference>
<dbReference type="SUPFAM" id="SSF50998">
    <property type="entry name" value="Quinoprotein alcohol dehydrogenase-like"/>
    <property type="match status" value="1"/>
</dbReference>
<dbReference type="RefSeq" id="WP_148918440.1">
    <property type="nucleotide sequence ID" value="NZ_VTAV01000003.1"/>
</dbReference>
<proteinExistence type="predicted"/>
<evidence type="ECO:0000256" key="4">
    <source>
        <dbReference type="ARBA" id="ARBA00022679"/>
    </source>
</evidence>
<keyword evidence="9" id="KW-1133">Transmembrane helix</keyword>
<dbReference type="GO" id="GO:0000155">
    <property type="term" value="F:phosphorelay sensor kinase activity"/>
    <property type="evidence" value="ECO:0007669"/>
    <property type="project" value="InterPro"/>
</dbReference>
<keyword evidence="8" id="KW-0902">Two-component regulatory system</keyword>
<comment type="caution">
    <text evidence="11">The sequence shown here is derived from an EMBL/GenBank/DDBJ whole genome shotgun (WGS) entry which is preliminary data.</text>
</comment>
<keyword evidence="5" id="KW-0547">Nucleotide-binding</keyword>
<evidence type="ECO:0000259" key="10">
    <source>
        <dbReference type="Pfam" id="PF07730"/>
    </source>
</evidence>
<dbReference type="GO" id="GO:0005524">
    <property type="term" value="F:ATP binding"/>
    <property type="evidence" value="ECO:0007669"/>
    <property type="project" value="UniProtKB-KW"/>
</dbReference>